<name>A0A4Y9YWR2_9AGAM</name>
<gene>
    <name evidence="2" type="ORF">EVG20_g4443</name>
</gene>
<sequence length="233" mass="26749">MKSVIPTVPILQKLSRYSCLRPARQTGQHHSDTIAFGPSFRRRDASQYADVCASYELQPPRARLIISDFNSTHVDMEPYRPYSAARKRRDHSSVQRASTFPSHSNASISVSGPQSSNTSNHEDQVLPSRTQIDRELYEARLALDQGRISEAQYFDVLCDSLAKGAARLDRGRLGLRRAMRDEDSRKQIQREYGLTDKEMEEMRGETRRTINLKLENEQRNEQGRLRRVVTRGL</sequence>
<feature type="compositionally biased region" description="Polar residues" evidence="1">
    <location>
        <begin position="94"/>
        <end position="119"/>
    </location>
</feature>
<keyword evidence="3" id="KW-1185">Reference proteome</keyword>
<evidence type="ECO:0000256" key="1">
    <source>
        <dbReference type="SAM" id="MobiDB-lite"/>
    </source>
</evidence>
<organism evidence="2 3">
    <name type="scientific">Dentipellis fragilis</name>
    <dbReference type="NCBI Taxonomy" id="205917"/>
    <lineage>
        <taxon>Eukaryota</taxon>
        <taxon>Fungi</taxon>
        <taxon>Dikarya</taxon>
        <taxon>Basidiomycota</taxon>
        <taxon>Agaricomycotina</taxon>
        <taxon>Agaricomycetes</taxon>
        <taxon>Russulales</taxon>
        <taxon>Hericiaceae</taxon>
        <taxon>Dentipellis</taxon>
    </lineage>
</organism>
<evidence type="ECO:0000313" key="3">
    <source>
        <dbReference type="Proteomes" id="UP000298327"/>
    </source>
</evidence>
<protein>
    <submittedName>
        <fullName evidence="2">Uncharacterized protein</fullName>
    </submittedName>
</protein>
<dbReference type="AlphaFoldDB" id="A0A4Y9YWR2"/>
<reference evidence="2 3" key="1">
    <citation type="submission" date="2019-02" db="EMBL/GenBank/DDBJ databases">
        <title>Genome sequencing of the rare red list fungi Dentipellis fragilis.</title>
        <authorList>
            <person name="Buettner E."/>
            <person name="Kellner H."/>
        </authorList>
    </citation>
    <scope>NUCLEOTIDE SEQUENCE [LARGE SCALE GENOMIC DNA]</scope>
    <source>
        <strain evidence="2 3">DSM 105465</strain>
    </source>
</reference>
<dbReference type="EMBL" id="SEOQ01000229">
    <property type="protein sequence ID" value="TFY66652.1"/>
    <property type="molecule type" value="Genomic_DNA"/>
</dbReference>
<dbReference type="Proteomes" id="UP000298327">
    <property type="component" value="Unassembled WGS sequence"/>
</dbReference>
<feature type="region of interest" description="Disordered" evidence="1">
    <location>
        <begin position="82"/>
        <end position="129"/>
    </location>
</feature>
<comment type="caution">
    <text evidence="2">The sequence shown here is derived from an EMBL/GenBank/DDBJ whole genome shotgun (WGS) entry which is preliminary data.</text>
</comment>
<accession>A0A4Y9YWR2</accession>
<proteinExistence type="predicted"/>
<evidence type="ECO:0000313" key="2">
    <source>
        <dbReference type="EMBL" id="TFY66652.1"/>
    </source>
</evidence>